<dbReference type="InterPro" id="IPR029058">
    <property type="entry name" value="AB_hydrolase_fold"/>
</dbReference>
<comment type="caution">
    <text evidence="2">The sequence shown here is derived from an EMBL/GenBank/DDBJ whole genome shotgun (WGS) entry which is preliminary data.</text>
</comment>
<evidence type="ECO:0000313" key="3">
    <source>
        <dbReference type="Proteomes" id="UP001108027"/>
    </source>
</evidence>
<dbReference type="SUPFAM" id="SSF53474">
    <property type="entry name" value="alpha/beta-Hydrolases"/>
    <property type="match status" value="1"/>
</dbReference>
<keyword evidence="3" id="KW-1185">Reference proteome</keyword>
<evidence type="ECO:0000259" key="1">
    <source>
        <dbReference type="Pfam" id="PF12146"/>
    </source>
</evidence>
<dbReference type="InterPro" id="IPR051044">
    <property type="entry name" value="MAG_DAG_Lipase"/>
</dbReference>
<dbReference type="InterPro" id="IPR022742">
    <property type="entry name" value="Hydrolase_4"/>
</dbReference>
<dbReference type="Gene3D" id="3.40.50.1820">
    <property type="entry name" value="alpha/beta hydrolase"/>
    <property type="match status" value="1"/>
</dbReference>
<dbReference type="PANTHER" id="PTHR11614">
    <property type="entry name" value="PHOSPHOLIPASE-RELATED"/>
    <property type="match status" value="1"/>
</dbReference>
<protein>
    <submittedName>
        <fullName evidence="2">Alpha/beta hydrolase</fullName>
    </submittedName>
</protein>
<proteinExistence type="predicted"/>
<name>A0A9Q3YM06_9GAMM</name>
<dbReference type="RefSeq" id="WP_228232138.1">
    <property type="nucleotide sequence ID" value="NZ_JAJGNA010000001.1"/>
</dbReference>
<sequence>MPFALSACATVPAPPPPEPRIWSAEGPPRAVLVALHSFGDHDDAFNLAAPALADAGYTVYAFDQAGFGDRTLLDGRWAGEQRLVADAADLVRRAARQHPDRPLYLLGESLGGAVAILVAARHPELPVDGLILAAPAVREGIRLRYGWNVLIATAATLAPGYKLNVSRPPDDPRLAPAAARRLADDPQVMRRVRMDAYWGLIKLADSASDAAPGLTRPTLVLYGGEDTSVPAIGIRRLNQHLGERGDYRYFADGPHLLLQGRHWPAVVDAIEQWLATLPH</sequence>
<dbReference type="Pfam" id="PF12146">
    <property type="entry name" value="Hydrolase_4"/>
    <property type="match status" value="1"/>
</dbReference>
<feature type="domain" description="Serine aminopeptidase S33" evidence="1">
    <location>
        <begin position="27"/>
        <end position="258"/>
    </location>
</feature>
<gene>
    <name evidence="2" type="ORF">LL252_00505</name>
</gene>
<reference evidence="2" key="1">
    <citation type="submission" date="2021-10" db="EMBL/GenBank/DDBJ databases">
        <title>The diversity and Nitrogen Metabolism of Culturable Nitrate-Utilizing Bacteria Within the Oxygen Minimum Zone of the Changjiang (Yangtze River)Estuary.</title>
        <authorList>
            <person name="Zhang D."/>
            <person name="Zheng J."/>
            <person name="Liu S."/>
            <person name="He W."/>
        </authorList>
    </citation>
    <scope>NUCLEOTIDE SEQUENCE</scope>
    <source>
        <strain evidence="2">FXH-223</strain>
    </source>
</reference>
<accession>A0A9Q3YM06</accession>
<dbReference type="InterPro" id="IPR000073">
    <property type="entry name" value="AB_hydrolase_1"/>
</dbReference>
<dbReference type="Proteomes" id="UP001108027">
    <property type="component" value="Unassembled WGS sequence"/>
</dbReference>
<keyword evidence="2" id="KW-0378">Hydrolase</keyword>
<dbReference type="EMBL" id="JAJGNA010000001">
    <property type="protein sequence ID" value="MCC4307036.1"/>
    <property type="molecule type" value="Genomic_DNA"/>
</dbReference>
<dbReference type="AlphaFoldDB" id="A0A9Q3YM06"/>
<dbReference type="PRINTS" id="PR00111">
    <property type="entry name" value="ABHYDROLASE"/>
</dbReference>
<evidence type="ECO:0000313" key="2">
    <source>
        <dbReference type="EMBL" id="MCC4307036.1"/>
    </source>
</evidence>
<organism evidence="2 3">
    <name type="scientific">Alloalcanivorax marinus</name>
    <dbReference type="NCBI Taxonomy" id="1177169"/>
    <lineage>
        <taxon>Bacteria</taxon>
        <taxon>Pseudomonadati</taxon>
        <taxon>Pseudomonadota</taxon>
        <taxon>Gammaproteobacteria</taxon>
        <taxon>Oceanospirillales</taxon>
        <taxon>Alcanivoracaceae</taxon>
        <taxon>Alloalcanivorax</taxon>
    </lineage>
</organism>
<dbReference type="GO" id="GO:0016787">
    <property type="term" value="F:hydrolase activity"/>
    <property type="evidence" value="ECO:0007669"/>
    <property type="project" value="UniProtKB-KW"/>
</dbReference>